<dbReference type="InterPro" id="IPR009050">
    <property type="entry name" value="Globin-like_sf"/>
</dbReference>
<feature type="compositionally biased region" description="Low complexity" evidence="7">
    <location>
        <begin position="1"/>
        <end position="10"/>
    </location>
</feature>
<evidence type="ECO:0000256" key="6">
    <source>
        <dbReference type="RuleBase" id="RU000356"/>
    </source>
</evidence>
<dbReference type="PANTHER" id="PTHR46458:SF1">
    <property type="entry name" value="GEO09476P1"/>
    <property type="match status" value="1"/>
</dbReference>
<proteinExistence type="inferred from homology"/>
<keyword evidence="1 6" id="KW-0813">Transport</keyword>
<organism evidence="9 10">
    <name type="scientific">Tigriopus californicus</name>
    <name type="common">Marine copepod</name>
    <dbReference type="NCBI Taxonomy" id="6832"/>
    <lineage>
        <taxon>Eukaryota</taxon>
        <taxon>Metazoa</taxon>
        <taxon>Ecdysozoa</taxon>
        <taxon>Arthropoda</taxon>
        <taxon>Crustacea</taxon>
        <taxon>Multicrustacea</taxon>
        <taxon>Hexanauplia</taxon>
        <taxon>Copepoda</taxon>
        <taxon>Harpacticoida</taxon>
        <taxon>Harpacticidae</taxon>
        <taxon>Tigriopus</taxon>
    </lineage>
</organism>
<evidence type="ECO:0000256" key="5">
    <source>
        <dbReference type="ARBA" id="ARBA00023004"/>
    </source>
</evidence>
<name>A0A553N8M5_TIGCA</name>
<feature type="region of interest" description="Disordered" evidence="7">
    <location>
        <begin position="1"/>
        <end position="44"/>
    </location>
</feature>
<evidence type="ECO:0000256" key="7">
    <source>
        <dbReference type="SAM" id="MobiDB-lite"/>
    </source>
</evidence>
<keyword evidence="2 6" id="KW-0349">Heme</keyword>
<dbReference type="Proteomes" id="UP000318571">
    <property type="component" value="Chromosome 8"/>
</dbReference>
<keyword evidence="4" id="KW-0479">Metal-binding</keyword>
<dbReference type="PANTHER" id="PTHR46458">
    <property type="entry name" value="BLR2807 PROTEIN"/>
    <property type="match status" value="1"/>
</dbReference>
<reference evidence="9 10" key="1">
    <citation type="journal article" date="2018" name="Nat. Ecol. Evol.">
        <title>Genomic signatures of mitonuclear coevolution across populations of Tigriopus californicus.</title>
        <authorList>
            <person name="Barreto F.S."/>
            <person name="Watson E.T."/>
            <person name="Lima T.G."/>
            <person name="Willett C.S."/>
            <person name="Edmands S."/>
            <person name="Li W."/>
            <person name="Burton R.S."/>
        </authorList>
    </citation>
    <scope>NUCLEOTIDE SEQUENCE [LARGE SCALE GENOMIC DNA]</scope>
    <source>
        <strain evidence="9 10">San Diego</strain>
    </source>
</reference>
<feature type="region of interest" description="Disordered" evidence="7">
    <location>
        <begin position="164"/>
        <end position="187"/>
    </location>
</feature>
<feature type="domain" description="Globin" evidence="8">
    <location>
        <begin position="52"/>
        <end position="187"/>
    </location>
</feature>
<evidence type="ECO:0000256" key="3">
    <source>
        <dbReference type="ARBA" id="ARBA00022621"/>
    </source>
</evidence>
<dbReference type="PROSITE" id="PS01033">
    <property type="entry name" value="GLOBIN"/>
    <property type="match status" value="1"/>
</dbReference>
<comment type="similarity">
    <text evidence="6">Belongs to the globin family.</text>
</comment>
<keyword evidence="5" id="KW-0408">Iron</keyword>
<dbReference type="EMBL" id="VCGU01000459">
    <property type="protein sequence ID" value="TRY61796.1"/>
    <property type="molecule type" value="Genomic_DNA"/>
</dbReference>
<accession>A0A553N8M5</accession>
<dbReference type="GO" id="GO:0019825">
    <property type="term" value="F:oxygen binding"/>
    <property type="evidence" value="ECO:0007669"/>
    <property type="project" value="InterPro"/>
</dbReference>
<dbReference type="GO" id="GO:0005344">
    <property type="term" value="F:oxygen carrier activity"/>
    <property type="evidence" value="ECO:0007669"/>
    <property type="project" value="UniProtKB-KW"/>
</dbReference>
<evidence type="ECO:0000259" key="8">
    <source>
        <dbReference type="PROSITE" id="PS01033"/>
    </source>
</evidence>
<dbReference type="InterPro" id="IPR050532">
    <property type="entry name" value="Globin-like_OT"/>
</dbReference>
<gene>
    <name evidence="9" type="ORF">TCAL_14952</name>
</gene>
<dbReference type="GO" id="GO:0046872">
    <property type="term" value="F:metal ion binding"/>
    <property type="evidence" value="ECO:0007669"/>
    <property type="project" value="UniProtKB-KW"/>
</dbReference>
<dbReference type="AlphaFoldDB" id="A0A553N8M5"/>
<dbReference type="Pfam" id="PF00042">
    <property type="entry name" value="Globin"/>
    <property type="match status" value="1"/>
</dbReference>
<sequence length="187" mass="21488">MGNQSSSSSSKLRHFRESWRRHKNGSDGQKNGGPLVSTADKVRPPPQISHKYFDADEVAQLKECWSHMEGHLHDILSDSFLELFAEKPDIKDKFFEFRNYTIEDLRKHQPEAEANGLNALQRHVPRVSRAITKVVKLMDRPANAAEYLHVLGKIHHQMGITVSRAKHPDQPRIQSVHTEYPRSDHKS</sequence>
<dbReference type="InterPro" id="IPR012292">
    <property type="entry name" value="Globin/Proto"/>
</dbReference>
<evidence type="ECO:0000256" key="1">
    <source>
        <dbReference type="ARBA" id="ARBA00022448"/>
    </source>
</evidence>
<dbReference type="CDD" id="cd01040">
    <property type="entry name" value="Mb-like"/>
    <property type="match status" value="1"/>
</dbReference>
<dbReference type="InterPro" id="IPR044399">
    <property type="entry name" value="Mb-like_M"/>
</dbReference>
<dbReference type="Gene3D" id="1.10.490.10">
    <property type="entry name" value="Globins"/>
    <property type="match status" value="1"/>
</dbReference>
<evidence type="ECO:0000256" key="4">
    <source>
        <dbReference type="ARBA" id="ARBA00022723"/>
    </source>
</evidence>
<evidence type="ECO:0000313" key="10">
    <source>
        <dbReference type="Proteomes" id="UP000318571"/>
    </source>
</evidence>
<keyword evidence="10" id="KW-1185">Reference proteome</keyword>
<protein>
    <recommendedName>
        <fullName evidence="8">Globin domain-containing protein</fullName>
    </recommendedName>
</protein>
<dbReference type="SUPFAM" id="SSF46458">
    <property type="entry name" value="Globin-like"/>
    <property type="match status" value="1"/>
</dbReference>
<keyword evidence="3 6" id="KW-0561">Oxygen transport</keyword>
<dbReference type="GO" id="GO:0020037">
    <property type="term" value="F:heme binding"/>
    <property type="evidence" value="ECO:0007669"/>
    <property type="project" value="InterPro"/>
</dbReference>
<dbReference type="InterPro" id="IPR000971">
    <property type="entry name" value="Globin"/>
</dbReference>
<evidence type="ECO:0000313" key="9">
    <source>
        <dbReference type="EMBL" id="TRY61796.1"/>
    </source>
</evidence>
<feature type="compositionally biased region" description="Basic residues" evidence="7">
    <location>
        <begin position="11"/>
        <end position="23"/>
    </location>
</feature>
<comment type="caution">
    <text evidence="9">The sequence shown here is derived from an EMBL/GenBank/DDBJ whole genome shotgun (WGS) entry which is preliminary data.</text>
</comment>
<evidence type="ECO:0000256" key="2">
    <source>
        <dbReference type="ARBA" id="ARBA00022617"/>
    </source>
</evidence>